<evidence type="ECO:0000313" key="3">
    <source>
        <dbReference type="Proteomes" id="UP000254573"/>
    </source>
</evidence>
<dbReference type="Gene3D" id="3.40.50.1240">
    <property type="entry name" value="Phosphoglycerate mutase-like"/>
    <property type="match status" value="1"/>
</dbReference>
<keyword evidence="4" id="KW-1185">Reference proteome</keyword>
<dbReference type="Proteomes" id="UP000361468">
    <property type="component" value="Unassembled WGS sequence"/>
</dbReference>
<dbReference type="GO" id="GO:0016853">
    <property type="term" value="F:isomerase activity"/>
    <property type="evidence" value="ECO:0007669"/>
    <property type="project" value="UniProtKB-KW"/>
</dbReference>
<protein>
    <submittedName>
        <fullName evidence="1">Bifunctional RNase H/acid phosphatase</fullName>
    </submittedName>
    <submittedName>
        <fullName evidence="2">Phosphoglycerate mutase GpmB</fullName>
        <ecNumber evidence="2">5.4.2.-</ecNumber>
    </submittedName>
</protein>
<dbReference type="EMBL" id="UGSG01000001">
    <property type="protein sequence ID" value="SUA81206.1"/>
    <property type="molecule type" value="Genomic_DNA"/>
</dbReference>
<keyword evidence="2" id="KW-0413">Isomerase</keyword>
<dbReference type="EMBL" id="CABPSO010000008">
    <property type="protein sequence ID" value="VVE67762.1"/>
    <property type="molecule type" value="Genomic_DNA"/>
</dbReference>
<evidence type="ECO:0000313" key="4">
    <source>
        <dbReference type="Proteomes" id="UP000361468"/>
    </source>
</evidence>
<dbReference type="InterPro" id="IPR013078">
    <property type="entry name" value="His_Pase_superF_clade-1"/>
</dbReference>
<dbReference type="Proteomes" id="UP000254573">
    <property type="component" value="Unassembled WGS sequence"/>
</dbReference>
<accession>A0A378YVK3</accession>
<proteinExistence type="predicted"/>
<organism evidence="1 3">
    <name type="scientific">Pandoraea pnomenusa</name>
    <dbReference type="NCBI Taxonomy" id="93220"/>
    <lineage>
        <taxon>Bacteria</taxon>
        <taxon>Pseudomonadati</taxon>
        <taxon>Pseudomonadota</taxon>
        <taxon>Betaproteobacteria</taxon>
        <taxon>Burkholderiales</taxon>
        <taxon>Burkholderiaceae</taxon>
        <taxon>Pandoraea</taxon>
    </lineage>
</organism>
<reference evidence="1 3" key="1">
    <citation type="submission" date="2018-06" db="EMBL/GenBank/DDBJ databases">
        <authorList>
            <consortium name="Pathogen Informatics"/>
            <person name="Doyle S."/>
        </authorList>
    </citation>
    <scope>NUCLEOTIDE SEQUENCE [LARGE SCALE GENOMIC DNA]</scope>
    <source>
        <strain evidence="1 3">NCTC13160</strain>
    </source>
</reference>
<dbReference type="EC" id="5.4.2.-" evidence="2"/>
<gene>
    <name evidence="2" type="primary">gpmB_2</name>
    <name evidence="1" type="ORF">NCTC13160_04143</name>
    <name evidence="2" type="ORF">PPN31119_02688</name>
</gene>
<dbReference type="Pfam" id="PF00300">
    <property type="entry name" value="His_Phos_1"/>
    <property type="match status" value="1"/>
</dbReference>
<sequence>MRHPPPDVSPALCYGRTDLALDRTRFDATLASMRSRLASLLGVRAPVVLHSSPLQRARHAADALALTFGLPVREDARLAEMDFGAWEMQPWDDIARHDLDAWARDVAGFRPPGGESARDVVLRMDAWMRTLGDAACAPGDVHVVVAHAGPIRLHTATALGLPMTACLSWTLDFGGLCHLRLADDGQVRLVRWNG</sequence>
<evidence type="ECO:0000313" key="1">
    <source>
        <dbReference type="EMBL" id="SUA81206.1"/>
    </source>
</evidence>
<dbReference type="STRING" id="93220.A6P55_17610"/>
<dbReference type="AlphaFoldDB" id="A0A378YVK3"/>
<evidence type="ECO:0000313" key="2">
    <source>
        <dbReference type="EMBL" id="VVE67762.1"/>
    </source>
</evidence>
<dbReference type="SUPFAM" id="SSF53254">
    <property type="entry name" value="Phosphoglycerate mutase-like"/>
    <property type="match status" value="1"/>
</dbReference>
<name>A0A378YVK3_9BURK</name>
<reference evidence="2 4" key="2">
    <citation type="submission" date="2019-08" db="EMBL/GenBank/DDBJ databases">
        <authorList>
            <person name="Peeters C."/>
        </authorList>
    </citation>
    <scope>NUCLEOTIDE SEQUENCE [LARGE SCALE GENOMIC DNA]</scope>
    <source>
        <strain evidence="2 4">LMG 31119</strain>
    </source>
</reference>
<dbReference type="InterPro" id="IPR029033">
    <property type="entry name" value="His_PPase_superfam"/>
</dbReference>